<keyword evidence="5 6" id="KW-0472">Membrane</keyword>
<evidence type="ECO:0000313" key="8">
    <source>
        <dbReference type="EMBL" id="RDY24696.1"/>
    </source>
</evidence>
<evidence type="ECO:0000256" key="1">
    <source>
        <dbReference type="ARBA" id="ARBA00004141"/>
    </source>
</evidence>
<feature type="transmembrane region" description="Helical" evidence="6">
    <location>
        <begin position="12"/>
        <end position="30"/>
    </location>
</feature>
<sequence length="293" mass="33045">MDNAIKSNRIKGILCIIGSAFGFAAMSAFVKLAGDLPSFQKVFFRNLVSSIIALWLILKHKGSLTGKRENRKILIYRSIFGTLGMVLNFYAIDKLVLSDANMLNKMSPFLVVIFCAIVLQEKINLKQISMIIIAFIGALFIIKPTFSVDTIPYLSGFMGAVFAAMAYTCLRVLGNKEEYYTIVFFFSMFSLLVILPLFIMVYEPMSLLQLIYLLLGGIFASLGQFGITLAYKYSPAKEISIFDYSNIIFSAIFSIFLFNVYPDTVSIIGYLIIFTAAFYMFLYNKKLDKINKN</sequence>
<evidence type="ECO:0000259" key="7">
    <source>
        <dbReference type="Pfam" id="PF00892"/>
    </source>
</evidence>
<accession>A0A371IW44</accession>
<organism evidence="8 9">
    <name type="scientific">Romboutsia maritimum</name>
    <dbReference type="NCBI Taxonomy" id="2020948"/>
    <lineage>
        <taxon>Bacteria</taxon>
        <taxon>Bacillati</taxon>
        <taxon>Bacillota</taxon>
        <taxon>Clostridia</taxon>
        <taxon>Peptostreptococcales</taxon>
        <taxon>Peptostreptococcaceae</taxon>
        <taxon>Romboutsia</taxon>
    </lineage>
</organism>
<evidence type="ECO:0000256" key="6">
    <source>
        <dbReference type="SAM" id="Phobius"/>
    </source>
</evidence>
<feature type="transmembrane region" description="Helical" evidence="6">
    <location>
        <begin position="103"/>
        <end position="119"/>
    </location>
</feature>
<dbReference type="InterPro" id="IPR037185">
    <property type="entry name" value="EmrE-like"/>
</dbReference>
<keyword evidence="3 6" id="KW-0812">Transmembrane</keyword>
<proteinExistence type="inferred from homology"/>
<comment type="caution">
    <text evidence="8">The sequence shown here is derived from an EMBL/GenBank/DDBJ whole genome shotgun (WGS) entry which is preliminary data.</text>
</comment>
<dbReference type="AlphaFoldDB" id="A0A371IW44"/>
<dbReference type="GO" id="GO:0016020">
    <property type="term" value="C:membrane"/>
    <property type="evidence" value="ECO:0007669"/>
    <property type="project" value="UniProtKB-SubCell"/>
</dbReference>
<feature type="transmembrane region" description="Helical" evidence="6">
    <location>
        <begin position="241"/>
        <end position="261"/>
    </location>
</feature>
<dbReference type="InterPro" id="IPR000620">
    <property type="entry name" value="EamA_dom"/>
</dbReference>
<evidence type="ECO:0000256" key="2">
    <source>
        <dbReference type="ARBA" id="ARBA00007362"/>
    </source>
</evidence>
<evidence type="ECO:0000256" key="5">
    <source>
        <dbReference type="ARBA" id="ARBA00023136"/>
    </source>
</evidence>
<evidence type="ECO:0000256" key="4">
    <source>
        <dbReference type="ARBA" id="ARBA00022989"/>
    </source>
</evidence>
<keyword evidence="9" id="KW-1185">Reference proteome</keyword>
<feature type="transmembrane region" description="Helical" evidence="6">
    <location>
        <begin position="182"/>
        <end position="202"/>
    </location>
</feature>
<feature type="domain" description="EamA" evidence="7">
    <location>
        <begin position="153"/>
        <end position="281"/>
    </location>
</feature>
<comment type="subcellular location">
    <subcellularLocation>
        <location evidence="1">Membrane</location>
        <topology evidence="1">Multi-pass membrane protein</topology>
    </subcellularLocation>
</comment>
<evidence type="ECO:0000313" key="9">
    <source>
        <dbReference type="Proteomes" id="UP000243494"/>
    </source>
</evidence>
<feature type="transmembrane region" description="Helical" evidence="6">
    <location>
        <begin position="267"/>
        <end position="284"/>
    </location>
</feature>
<dbReference type="OrthoDB" id="5148831at2"/>
<dbReference type="Pfam" id="PF00892">
    <property type="entry name" value="EamA"/>
    <property type="match status" value="2"/>
</dbReference>
<dbReference type="Proteomes" id="UP000243494">
    <property type="component" value="Unassembled WGS sequence"/>
</dbReference>
<feature type="transmembrane region" description="Helical" evidence="6">
    <location>
        <begin position="208"/>
        <end position="229"/>
    </location>
</feature>
<protein>
    <submittedName>
        <fullName evidence="8">DMT family transporter</fullName>
    </submittedName>
</protein>
<keyword evidence="4 6" id="KW-1133">Transmembrane helix</keyword>
<dbReference type="PANTHER" id="PTHR22911:SF6">
    <property type="entry name" value="SOLUTE CARRIER FAMILY 35 MEMBER G1"/>
    <property type="match status" value="1"/>
</dbReference>
<evidence type="ECO:0000256" key="3">
    <source>
        <dbReference type="ARBA" id="ARBA00022692"/>
    </source>
</evidence>
<feature type="transmembrane region" description="Helical" evidence="6">
    <location>
        <begin position="152"/>
        <end position="170"/>
    </location>
</feature>
<feature type="domain" description="EamA" evidence="7">
    <location>
        <begin position="11"/>
        <end position="142"/>
    </location>
</feature>
<dbReference type="PANTHER" id="PTHR22911">
    <property type="entry name" value="ACYL-MALONYL CONDENSING ENZYME-RELATED"/>
    <property type="match status" value="1"/>
</dbReference>
<gene>
    <name evidence="8" type="ORF">CHF27_000410</name>
</gene>
<feature type="transmembrane region" description="Helical" evidence="6">
    <location>
        <begin position="128"/>
        <end position="146"/>
    </location>
</feature>
<feature type="transmembrane region" description="Helical" evidence="6">
    <location>
        <begin position="42"/>
        <end position="58"/>
    </location>
</feature>
<comment type="similarity">
    <text evidence="2">Belongs to the EamA transporter family.</text>
</comment>
<feature type="transmembrane region" description="Helical" evidence="6">
    <location>
        <begin position="74"/>
        <end position="91"/>
    </location>
</feature>
<dbReference type="SUPFAM" id="SSF103481">
    <property type="entry name" value="Multidrug resistance efflux transporter EmrE"/>
    <property type="match status" value="2"/>
</dbReference>
<reference evidence="8 9" key="1">
    <citation type="journal article" date="2017" name="Genome Announc.">
        <title>Draft Genome Sequence of Romboutsia maritimum sp. nov. Strain CCRI-22766(T), Isolated from Coastal Estuarine Mud.</title>
        <authorList>
            <person name="Maheux A.F."/>
            <person name="Boudreau D.K."/>
            <person name="Berube E."/>
            <person name="Boissinot M."/>
            <person name="Raymond F."/>
            <person name="Brodeur S."/>
            <person name="Corbeil J."/>
            <person name="Brightwell G."/>
            <person name="Broda D."/>
            <person name="Omar R.F."/>
            <person name="Bergeron M.G."/>
        </authorList>
    </citation>
    <scope>NUCLEOTIDE SEQUENCE [LARGE SCALE GENOMIC DNA]</scope>
    <source>
        <strain evidence="8 9">CCRI-22766</strain>
    </source>
</reference>
<dbReference type="RefSeq" id="WP_095404945.1">
    <property type="nucleotide sequence ID" value="NZ_NOJZ02000001.1"/>
</dbReference>
<name>A0A371IW44_9FIRM</name>
<dbReference type="EMBL" id="NOJZ02000001">
    <property type="protein sequence ID" value="RDY24696.1"/>
    <property type="molecule type" value="Genomic_DNA"/>
</dbReference>